<evidence type="ECO:0000313" key="3">
    <source>
        <dbReference type="Proteomes" id="UP000321248"/>
    </source>
</evidence>
<evidence type="ECO:0000313" key="2">
    <source>
        <dbReference type="EMBL" id="TXK65132.1"/>
    </source>
</evidence>
<keyword evidence="3" id="KW-1185">Reference proteome</keyword>
<feature type="transmembrane region" description="Helical" evidence="1">
    <location>
        <begin position="12"/>
        <end position="35"/>
    </location>
</feature>
<protein>
    <submittedName>
        <fullName evidence="2">Uncharacterized protein</fullName>
    </submittedName>
</protein>
<dbReference type="RefSeq" id="WP_147891052.1">
    <property type="nucleotide sequence ID" value="NZ_VRTS01000002.1"/>
</dbReference>
<accession>A0A5C8KWD3</accession>
<reference evidence="2 3" key="1">
    <citation type="submission" date="2019-08" db="EMBL/GenBank/DDBJ databases">
        <authorList>
            <person name="Karlyshev A.V."/>
        </authorList>
    </citation>
    <scope>NUCLEOTIDE SEQUENCE [LARGE SCALE GENOMIC DNA]</scope>
    <source>
        <strain evidence="2 3">Alg18-2.2</strain>
    </source>
</reference>
<proteinExistence type="predicted"/>
<keyword evidence="1" id="KW-1133">Transmembrane helix</keyword>
<sequence length="82" mass="8418">MPSAPQPSQWLLALFACLAGVLGVAAIWVVVAMLLGNAAGWMALVAAVDAVVLLRLFGFPAGRAAALMAAGARWPRSCWPTG</sequence>
<organism evidence="2 3">
    <name type="scientific">Alkalisalibacterium limincola</name>
    <dbReference type="NCBI Taxonomy" id="2699169"/>
    <lineage>
        <taxon>Bacteria</taxon>
        <taxon>Pseudomonadati</taxon>
        <taxon>Pseudomonadota</taxon>
        <taxon>Gammaproteobacteria</taxon>
        <taxon>Lysobacterales</taxon>
        <taxon>Lysobacteraceae</taxon>
        <taxon>Alkalisalibacterium</taxon>
    </lineage>
</organism>
<comment type="caution">
    <text evidence="2">The sequence shown here is derived from an EMBL/GenBank/DDBJ whole genome shotgun (WGS) entry which is preliminary data.</text>
</comment>
<keyword evidence="1" id="KW-0812">Transmembrane</keyword>
<dbReference type="Proteomes" id="UP000321248">
    <property type="component" value="Unassembled WGS sequence"/>
</dbReference>
<feature type="transmembrane region" description="Helical" evidence="1">
    <location>
        <begin position="41"/>
        <end position="58"/>
    </location>
</feature>
<dbReference type="AlphaFoldDB" id="A0A5C8KWD3"/>
<dbReference type="EMBL" id="VRTS01000002">
    <property type="protein sequence ID" value="TXK65132.1"/>
    <property type="molecule type" value="Genomic_DNA"/>
</dbReference>
<evidence type="ECO:0000256" key="1">
    <source>
        <dbReference type="SAM" id="Phobius"/>
    </source>
</evidence>
<gene>
    <name evidence="2" type="ORF">FU658_05005</name>
</gene>
<name>A0A5C8KWD3_9GAMM</name>
<keyword evidence="1" id="KW-0472">Membrane</keyword>